<dbReference type="PANTHER" id="PTHR28304">
    <property type="entry name" value="PEROXISOMAL MEMBRANE PROTEIN PEX29"/>
    <property type="match status" value="1"/>
</dbReference>
<feature type="compositionally biased region" description="Basic residues" evidence="5">
    <location>
        <begin position="154"/>
        <end position="167"/>
    </location>
</feature>
<feature type="domain" description="TECPR1-like DysF" evidence="7">
    <location>
        <begin position="232"/>
        <end position="735"/>
    </location>
</feature>
<dbReference type="GO" id="GO:0007031">
    <property type="term" value="P:peroxisome organization"/>
    <property type="evidence" value="ECO:0007669"/>
    <property type="project" value="UniProtKB-ARBA"/>
</dbReference>
<evidence type="ECO:0000313" key="9">
    <source>
        <dbReference type="Proteomes" id="UP000242525"/>
    </source>
</evidence>
<dbReference type="OrthoDB" id="74314at2759"/>
<dbReference type="GO" id="GO:0005778">
    <property type="term" value="C:peroxisomal membrane"/>
    <property type="evidence" value="ECO:0007669"/>
    <property type="project" value="TreeGrafter"/>
</dbReference>
<organism evidence="8 9">
    <name type="scientific">Geotrichum candidum</name>
    <name type="common">Oospora lactis</name>
    <name type="synonym">Dipodascus geotrichum</name>
    <dbReference type="NCBI Taxonomy" id="1173061"/>
    <lineage>
        <taxon>Eukaryota</taxon>
        <taxon>Fungi</taxon>
        <taxon>Dikarya</taxon>
        <taxon>Ascomycota</taxon>
        <taxon>Saccharomycotina</taxon>
        <taxon>Dipodascomycetes</taxon>
        <taxon>Dipodascales</taxon>
        <taxon>Dipodascaceae</taxon>
        <taxon>Geotrichum</taxon>
    </lineage>
</organism>
<evidence type="ECO:0000313" key="8">
    <source>
        <dbReference type="EMBL" id="CDO54648.1"/>
    </source>
</evidence>
<comment type="subcellular location">
    <subcellularLocation>
        <location evidence="1">Membrane</location>
        <topology evidence="1">Multi-pass membrane protein</topology>
    </subcellularLocation>
</comment>
<comment type="caution">
    <text evidence="8">The sequence shown here is derived from an EMBL/GenBank/DDBJ whole genome shotgun (WGS) entry which is preliminary data.</text>
</comment>
<feature type="compositionally biased region" description="Gly residues" evidence="5">
    <location>
        <begin position="106"/>
        <end position="115"/>
    </location>
</feature>
<feature type="region of interest" description="Disordered" evidence="5">
    <location>
        <begin position="41"/>
        <end position="61"/>
    </location>
</feature>
<keyword evidence="3 6" id="KW-1133">Transmembrane helix</keyword>
<dbReference type="InterPro" id="IPR052816">
    <property type="entry name" value="Peroxisomal_Membrane_PEX28-32"/>
</dbReference>
<dbReference type="InterPro" id="IPR010482">
    <property type="entry name" value="TECPR1-like_DysF"/>
</dbReference>
<dbReference type="STRING" id="1173061.A0A0J9XBU0"/>
<evidence type="ECO:0000259" key="7">
    <source>
        <dbReference type="Pfam" id="PF06398"/>
    </source>
</evidence>
<accession>A0A0J9XBU0</accession>
<keyword evidence="2 6" id="KW-0812">Transmembrane</keyword>
<feature type="compositionally biased region" description="Polar residues" evidence="5">
    <location>
        <begin position="51"/>
        <end position="61"/>
    </location>
</feature>
<evidence type="ECO:0000256" key="2">
    <source>
        <dbReference type="ARBA" id="ARBA00022692"/>
    </source>
</evidence>
<dbReference type="EMBL" id="CCBN010000008">
    <property type="protein sequence ID" value="CDO54648.1"/>
    <property type="molecule type" value="Genomic_DNA"/>
</dbReference>
<feature type="transmembrane region" description="Helical" evidence="6">
    <location>
        <begin position="385"/>
        <end position="405"/>
    </location>
</feature>
<dbReference type="Pfam" id="PF06398">
    <property type="entry name" value="Pex24p"/>
    <property type="match status" value="1"/>
</dbReference>
<protein>
    <submittedName>
        <fullName evidence="8">Similar to Saccharomyces cerevisiae YDR479C PEX29 Peroxisomal integral membrane peroxin, involved in the regulation of peroxisomal size, number and distribution</fullName>
    </submittedName>
</protein>
<evidence type="ECO:0000256" key="6">
    <source>
        <dbReference type="SAM" id="Phobius"/>
    </source>
</evidence>
<proteinExistence type="predicted"/>
<gene>
    <name evidence="8" type="ORF">BN980_GECA08s02507g</name>
</gene>
<sequence>MTDKSPDPSPDRSRFSWDRFINDGQERLAALIDIEPPSADAVPASGLVGPKQSSTTTNTETAIASVKDEVDPNICVPGIEITGEPFSKSMPSLVATTPLEVEGNLVGPGAGGSKTSGGKSSSTLDRMRRTIKRHTGQQGKVTGGETDHSTAKKTDKHVKTRSKHRSKSNSDSSPTSTAHTVSAPAADTVADSVGTTMVDKLMDRLVTSALPTVSFKTSDADWRAQNLKGQPPFSINLMTNNFRKMTARTGIAFEIIYTFLEIISWKDPVFTTAVLAIYSFVVLNPRLVPIVPIFILLSHIMVPSYMYRHPPDSTFIKPVNPIPAEGAALADPVIPKPVPELSREFFYNVVDTQNFMVLYIDAFDLGLEFLRRFAFFESDECTSSLVFSVLLGSSVVIYLLTPLIIQYTPWKLVFLSAGWGFAGITHPRFREQFIVPLKLHLRDTREKGKKTLEKVVTTTRARVASVRHKTNRSESFASDVSAIFDNASVSSHVLTTDDEDHMRSDQDNEDDLSSTFSSSSDSDDSEENQVQEKPDTLLEKYNKFWGQVDLLARVEFNLIEPHEKRETEVFELQLTYKPASPTSSAPYHWSSSAFASHPYLPLTRGPVTNLNFMSCTTLTEVLAPPEWTFASWSRWKLDLDLGWVDRRGMPTVAKTGDTFVELGARNNDSDFIVNEKWVRDKYPVSFGTGAATTSSAAPPLTVTTTALELLGLDEVPVDENGEKYKLYLRRRRWIRVCVRQSKVPALV</sequence>
<evidence type="ECO:0000256" key="3">
    <source>
        <dbReference type="ARBA" id="ARBA00022989"/>
    </source>
</evidence>
<dbReference type="PANTHER" id="PTHR28304:SF2">
    <property type="entry name" value="PEROXISOMAL MEMBRANE PROTEIN PEX29"/>
    <property type="match status" value="1"/>
</dbReference>
<keyword evidence="9" id="KW-1185">Reference proteome</keyword>
<feature type="region of interest" description="Disordered" evidence="5">
    <location>
        <begin position="495"/>
        <end position="533"/>
    </location>
</feature>
<evidence type="ECO:0000256" key="5">
    <source>
        <dbReference type="SAM" id="MobiDB-lite"/>
    </source>
</evidence>
<evidence type="ECO:0000256" key="4">
    <source>
        <dbReference type="ARBA" id="ARBA00023136"/>
    </source>
</evidence>
<dbReference type="Proteomes" id="UP000242525">
    <property type="component" value="Unassembled WGS sequence"/>
</dbReference>
<name>A0A0J9XBU0_GEOCN</name>
<feature type="region of interest" description="Disordered" evidence="5">
    <location>
        <begin position="104"/>
        <end position="184"/>
    </location>
</feature>
<evidence type="ECO:0000256" key="1">
    <source>
        <dbReference type="ARBA" id="ARBA00004141"/>
    </source>
</evidence>
<keyword evidence="4 6" id="KW-0472">Membrane</keyword>
<dbReference type="AlphaFoldDB" id="A0A0J9XBU0"/>
<reference evidence="8" key="1">
    <citation type="submission" date="2014-03" db="EMBL/GenBank/DDBJ databases">
        <authorList>
            <person name="Casaregola S."/>
        </authorList>
    </citation>
    <scope>NUCLEOTIDE SEQUENCE [LARGE SCALE GENOMIC DNA]</scope>
    <source>
        <strain evidence="8">CLIB 918</strain>
    </source>
</reference>